<keyword evidence="6" id="KW-0812">Transmembrane</keyword>
<feature type="region of interest" description="Disordered" evidence="5">
    <location>
        <begin position="3418"/>
        <end position="3459"/>
    </location>
</feature>
<feature type="region of interest" description="Disordered" evidence="5">
    <location>
        <begin position="2242"/>
        <end position="2283"/>
    </location>
</feature>
<evidence type="ECO:0000259" key="7">
    <source>
        <dbReference type="PROSITE" id="PS50847"/>
    </source>
</evidence>
<evidence type="ECO:0000313" key="9">
    <source>
        <dbReference type="Proteomes" id="UP000254807"/>
    </source>
</evidence>
<feature type="compositionally biased region" description="Basic and acidic residues" evidence="5">
    <location>
        <begin position="3422"/>
        <end position="3457"/>
    </location>
</feature>
<dbReference type="Gene3D" id="1.20.120.1850">
    <property type="entry name" value="Ebh helix bundles repeating unit (S and A modules)"/>
    <property type="match status" value="1"/>
</dbReference>
<evidence type="ECO:0000256" key="2">
    <source>
        <dbReference type="ARBA" id="ARBA00022525"/>
    </source>
</evidence>
<feature type="region of interest" description="Disordered" evidence="5">
    <location>
        <begin position="2065"/>
        <end position="2087"/>
    </location>
</feature>
<evidence type="ECO:0000256" key="5">
    <source>
        <dbReference type="SAM" id="MobiDB-lite"/>
    </source>
</evidence>
<feature type="region of interest" description="Disordered" evidence="5">
    <location>
        <begin position="3535"/>
        <end position="3557"/>
    </location>
</feature>
<feature type="transmembrane region" description="Helical" evidence="6">
    <location>
        <begin position="3878"/>
        <end position="3897"/>
    </location>
</feature>
<dbReference type="Pfam" id="PF07554">
    <property type="entry name" value="FIVAR"/>
    <property type="match status" value="1"/>
</dbReference>
<feature type="region of interest" description="Disordered" evidence="5">
    <location>
        <begin position="3731"/>
        <end position="3753"/>
    </location>
</feature>
<dbReference type="InterPro" id="IPR013320">
    <property type="entry name" value="ConA-like_dom_sf"/>
</dbReference>
<feature type="region of interest" description="Disordered" evidence="5">
    <location>
        <begin position="2830"/>
        <end position="2871"/>
    </location>
</feature>
<feature type="region of interest" description="Disordered" evidence="5">
    <location>
        <begin position="2751"/>
        <end position="2773"/>
    </location>
</feature>
<organism evidence="8 9">
    <name type="scientific">Enterococcus gallinarum</name>
    <dbReference type="NCBI Taxonomy" id="1353"/>
    <lineage>
        <taxon>Bacteria</taxon>
        <taxon>Bacillati</taxon>
        <taxon>Bacillota</taxon>
        <taxon>Bacilli</taxon>
        <taxon>Lactobacillales</taxon>
        <taxon>Enterococcaceae</taxon>
        <taxon>Enterococcus</taxon>
    </lineage>
</organism>
<feature type="compositionally biased region" description="Basic and acidic residues" evidence="5">
    <location>
        <begin position="3731"/>
        <end position="3751"/>
    </location>
</feature>
<protein>
    <submittedName>
        <fullName evidence="8">Pullulanase family protein</fullName>
    </submittedName>
</protein>
<feature type="compositionally biased region" description="Basic and acidic residues" evidence="5">
    <location>
        <begin position="1364"/>
        <end position="1399"/>
    </location>
</feature>
<keyword evidence="1" id="KW-0134">Cell wall</keyword>
<evidence type="ECO:0000256" key="3">
    <source>
        <dbReference type="ARBA" id="ARBA00022729"/>
    </source>
</evidence>
<dbReference type="InterPro" id="IPR019931">
    <property type="entry name" value="LPXTG_anchor"/>
</dbReference>
<feature type="compositionally biased region" description="Basic and acidic residues" evidence="5">
    <location>
        <begin position="2834"/>
        <end position="2869"/>
    </location>
</feature>
<feature type="region of interest" description="Disordered" evidence="5">
    <location>
        <begin position="1752"/>
        <end position="1793"/>
    </location>
</feature>
<feature type="region of interest" description="Disordered" evidence="5">
    <location>
        <begin position="2359"/>
        <end position="2381"/>
    </location>
</feature>
<feature type="region of interest" description="Disordered" evidence="5">
    <location>
        <begin position="1282"/>
        <end position="1303"/>
    </location>
</feature>
<feature type="region of interest" description="Disordered" evidence="5">
    <location>
        <begin position="2634"/>
        <end position="2675"/>
    </location>
</feature>
<accession>A0A376H473</accession>
<feature type="compositionally biased region" description="Basic and acidic residues" evidence="5">
    <location>
        <begin position="3535"/>
        <end position="3555"/>
    </location>
</feature>
<dbReference type="EMBL" id="UFYW01000001">
    <property type="protein sequence ID" value="STD83615.1"/>
    <property type="molecule type" value="Genomic_DNA"/>
</dbReference>
<feature type="compositionally biased region" description="Basic and acidic residues" evidence="5">
    <location>
        <begin position="3128"/>
        <end position="3163"/>
    </location>
</feature>
<dbReference type="NCBIfam" id="TIGR01167">
    <property type="entry name" value="LPXTG_anchor"/>
    <property type="match status" value="1"/>
</dbReference>
<feature type="region of interest" description="Disordered" evidence="5">
    <location>
        <begin position="3046"/>
        <end position="3067"/>
    </location>
</feature>
<feature type="compositionally biased region" description="Basic and acidic residues" evidence="5">
    <location>
        <begin position="1756"/>
        <end position="1791"/>
    </location>
</feature>
<feature type="compositionally biased region" description="Basic and acidic residues" evidence="5">
    <location>
        <begin position="2751"/>
        <end position="2771"/>
    </location>
</feature>
<feature type="region of interest" description="Disordered" evidence="5">
    <location>
        <begin position="1186"/>
        <end position="1205"/>
    </location>
</feature>
<name>A0A376H473_ENTGA</name>
<keyword evidence="9" id="KW-1185">Reference proteome</keyword>
<feature type="compositionally biased region" description="Basic and acidic residues" evidence="5">
    <location>
        <begin position="3226"/>
        <end position="3261"/>
    </location>
</feature>
<dbReference type="CDD" id="cd01951">
    <property type="entry name" value="lectin_L-type"/>
    <property type="match status" value="1"/>
</dbReference>
<feature type="compositionally biased region" description="Basic and acidic residues" evidence="5">
    <location>
        <begin position="2442"/>
        <end position="2477"/>
    </location>
</feature>
<feature type="compositionally biased region" description="Basic and acidic residues" evidence="5">
    <location>
        <begin position="2246"/>
        <end position="2281"/>
    </location>
</feature>
<reference evidence="8 9" key="1">
    <citation type="submission" date="2018-06" db="EMBL/GenBank/DDBJ databases">
        <authorList>
            <consortium name="Pathogen Informatics"/>
            <person name="Doyle S."/>
        </authorList>
    </citation>
    <scope>NUCLEOTIDE SEQUENCE [LARGE SCALE GENOMIC DNA]</scope>
    <source>
        <strain evidence="8 9">NCTC12360</strain>
    </source>
</reference>
<dbReference type="InterPro" id="IPR009063">
    <property type="entry name" value="Ig/albumin-bd_sf"/>
</dbReference>
<feature type="region of interest" description="Disordered" evidence="5">
    <location>
        <begin position="1869"/>
        <end position="1891"/>
    </location>
</feature>
<feature type="region of interest" description="Disordered" evidence="5">
    <location>
        <begin position="3222"/>
        <end position="3263"/>
    </location>
</feature>
<feature type="compositionally biased region" description="Basic and acidic residues" evidence="5">
    <location>
        <begin position="1967"/>
        <end position="1987"/>
    </location>
</feature>
<feature type="region of interest" description="Disordered" evidence="5">
    <location>
        <begin position="2556"/>
        <end position="2577"/>
    </location>
</feature>
<feature type="compositionally biased region" description="Basic and acidic residues" evidence="5">
    <location>
        <begin position="1869"/>
        <end position="1889"/>
    </location>
</feature>
<feature type="region of interest" description="Disordered" evidence="5">
    <location>
        <begin position="2144"/>
        <end position="2185"/>
    </location>
</feature>
<feature type="compositionally biased region" description="Basic and acidic residues" evidence="5">
    <location>
        <begin position="2556"/>
        <end position="2575"/>
    </location>
</feature>
<feature type="compositionally biased region" description="Basic and acidic residues" evidence="5">
    <location>
        <begin position="988"/>
        <end position="1007"/>
    </location>
</feature>
<feature type="domain" description="Gram-positive cocci surface proteins LPxTG" evidence="7">
    <location>
        <begin position="3868"/>
        <end position="3903"/>
    </location>
</feature>
<feature type="compositionally biased region" description="Basic and acidic residues" evidence="5">
    <location>
        <begin position="3340"/>
        <end position="3359"/>
    </location>
</feature>
<sequence>MFYQKKEKQFKYAIKKKKGGGGAASFIIGCIIFGSITFGSTTLAYAEESQSLTKQNEVAFDSVTENSTTPTKNNAISDTMFDEGNSINAVENVGVNTELTETENKVAQSKQVQSELEDSIISNSEAVIDESKIHDSTDKIEKVSNISTDSRSNEPSDKLESEIERNTIEGESGNLYTNVEEQYLNSSETSSEMLNKISSNVSNNEQDDISKVADNKKGMGTTPVSKDLNNTTNSIVEGNEHQEKTVSIKANIGISHTMINQEKVENSKNRFKRSSPLDENNSTVFLGDAKLEPKAKLIVEKKNMMNYFLEAGSARSDSYKLITLTEDLSGQAGSFQLINRIDMNESFRLEGKLNLGNKYEGYTISGRAGGDGVAAVFTTSLPGVVGLPGASIGIGGIPNSFGFKLDTWHNTSTPNNEQKASADPKFIGYNNGAFGAFYSTDGSGKAITLKEDAKKLINNPKNNDFLDFIVEYNGETKDMTINYGGQIFSRNITDYLDKSRLTTGQSVGSEELAFAIFGSTGAGTNLQQFDLTRFEYTAGGSYIAIKYIDDVTGEEIRTEKIIQGDPGTQKDLSDDITLAGYIQKRTNINTSQGYMDGNTLQFVKGIQTLTYTYIAVNKEILTNLVEESSQIKASQKYLYSSSNKKVEYDMVIEMGKKVLSNIDATQTDVDNAVETIEQARNGLDGQLIIDKTEEAVKAAEDAGKAGADKKAEVETDGLVTPDEKAAVDGMNDTTTAKKEEASQLVDALPEGPVKDSLKARLDQVVTSEVTVNDADSNGKADDVDAAEKAAEEAVKAAEDAGKAGADKKAEVETDGLVTPDEKAAVDGMNDTTTAKKEEASQLVDALPEGPVKDSLKARLDQVVTSEVTVNDADSNGKADDVDAAEKAAEEAVKAAEDAGKAGADKKAEVETDGLVTPDEKAAVDGMNDTTTAKKEEASQLVDALPEGPVKDSLKARLDQVVTSEVTVNDADSNGKADDVDAAEKAAEEAVKAAEDAGKAGADKKAEVETDGLVTPDEKAAVDGMNDTTTAKKEEASQLVDALPEGPVKDSLKARLDQVVTSEVTVNDADSNGKADDVDAAEKAAEEAVKAAEDAGKAGADKKAEVETDGLVTPDEKAAVDGMNDTTTAKKEEASQLVDALPEGPVKDSLKARLDQVVTSEVTVNDADSNGKADDVDAAEKAAEEAVKAAEDAGKAGADKKAEVETDGLVTPDEKAAVDGMNDTTTAKKEEASQLVDALPEGPVKDSLKARLDQVVTSEVTVNDADSNGKADDVDAAEKAAEEAVKAAEDAGKAGADKKAEVETDGLVTPDEKAAVDGMNDTTTAKKEEASQLVDALPEGPVKDSLKARLDQVVTSEVTVNDADSNGKADDVDAAEKAAEEAVKAAEDAGKAGADKKAEVETDGLVTPDEKAAVDGMNDTTTAKKEEASQLVDALPEGPVKDSLKARLDQVVTSEVTVNDADSNGKADDVDAAEKAAEEAVKAAEDAGKAGADKKAEVETDGLVTPDEKAAVDGMNDTTTAKKEEASQLVDALPEGPVKDSLKARLDQVVTSEVTVNDADSNGKADDVDAAEKAAEEAVKAAEDAGKAGADKKAEVETDGLVTPDEKAAVDGMNDTTTAKKEEASQLVDALPEGPVKDSLKARLDQVVTSEVTVNDADSNGKADDVDAAEKAAEEAVKAAEDAGKAGADKKAEVETDGLVTPDEKAAVDGMNDTTTAKKEEASQLVDALPEGPVKDSLKARLDQVVTSEVTVNDADSNGKADDVDAAEKAAEEAVKAAEDAGKAGADKKAEVETDGLVTPDEKAAVDGMNDTTTAKKEEASQLVDALPEGPVKDSLKARLDQVVTSEVTVNDADSNGKADDVDAAEKAAEEAVKAAEDAGKAGADKKAEVETDGLVTPDEKAAVDGMNDTTTAKKEEASQLVDALPEGPVKDSLKARLDQVVTSEVTVNDADSNGKADDVDAAEKAAEEAVKAAEDAGKAGADKKAEVETDGLVTPDEKAAVDGMNDTTTAKKEEASQLVDALPEGPVKDSLKARLDQVVTSEVTVNDADSNGKADDVDAAEKAAEEAVKAAEDAGKAGADKKAEVETDGLVTPDEKAAVDGMNDTTTAKKEEASQLVDALPEGPVKDSLKARLDQVVTSEVTVNDADSNGKADDVDAAEKAAEEAVKAAEDAGKAGADKKAEVETDGLVTPDEKAAVDGMNDTTTAKKEEASQLVDALPEGPVKDSLKARLDQVVTSEVTVNDADSNGKADDVDAAEKAAEEAVKAAEDAGKAGADKKAEVETDGLVTPDEKAAVDGMNDTTTAKKEEASQLVDALPEGPVKDSLKARLDQVVTSEVTVNDADSNGKADDVDAAEKAAEEAVKAAEDAGKAGADKKAEVETDGLVTPDEKAAVDGMNDTTTAKKEEASQLVDALPEGPVKDSLKARLDQVVTSEVTVNDADSNGKADDVDAAEKAAEEAVKAAEDAGKAGADKKAEVETDGLVTPDEKAAVDGMNDTTTAKKEEASQLVDALPEGPVKDSLKARLDQVVTSEVTVNDADSNGKADDVDAAEKAAEEAVKAAEDAGKAGADKKAEVETDGLVTPDEKAAVDGMNDTTTAKKEEASQLVDALPEGPVKDSLKARLDQVVTSEVTVNDADSNGKADDVDAAEKAAEEAVKAAEDAGKAGADKKAEVETDGLVTPDEKAAVDGMNDTTTAKKEEASQLVDALPEGPVKDSLKARLDQVVTSEVTVNDADSNGKADDVDAAEKAAEEAVKAAEDAGKAGADKKAEVETDGLVTPDEKAAVDGMNDTTTAKKEEASQLVDALPEGPVKDSLKARLDQVVTSEVTVNDADSNGKADDVDAAEKAAEEAVKAAEDAGKAGADKKAEVETDGLVTPDEKAAVDGMNDTTTAKKEEASQLVDALPEGPVKDSLKARLDQVVTSEVTVNDADSNGKADDVDAAEKAAEEAVKAAEDAGKAGADKKAEVETDGLVTPDEKAAVDGMNDTTTAKKEEASQLVDALPEGPVKDSLKARLDQVVTSEVTVNDADSNGKADDVDAAEKAAEEAVKAAEDAGKAGADKKAEVETDGLVTPDEKAAVDGMNDTTTAKKEEASQLVDALPEGPVKDSLKARLDQVVTSEVTVNDADSNGKADDVDAAEKAAEEAVKAAEDAGKAGADKKAEVETDGLVTPDEKAAVDGMNDTTTAKKEEASQLVDALPEGPVKDSLKARLDQVVTSEVTVNDADSNGKADDVDAAEKAAEEAVKAAEDAGKAGADKKAEVETDGLVTPDEKAAVDGMNDTTTAKKEEASQLVDALPEGPVKDSLKARLDQVVTSEVTVNDADSNGKADDVDAAEKAAEEAVKAAEDAGKAGADKKAEVETDGLVTPDEKAAVDGMNDTTTAKKEEASQLVDALPEGPVKDSLKARLDQVVTSEVTVNDADSNGKADDVDAAEKAAEEAVKAAEDAGKAGADKKAEVETDGLVTPDEKAAVDGMNDTTTAKKEEASQLVDALPEGPVKDSLKARLDQVVTSEVTVNDADSNGKADDVDAAEKAAEEAVKAAEDAGKAGADKKAEVETDGLVTPDEKAAVDGMNDTTTAKKEEASQLVDALPEGPVKDSLKARLDQVVTSEVTVNDADSNGKADDVDAAEKAAEEAVKAAEDAGKAGADKKAEVETDGLVTPDEKAAVDGMNDTTTAKKEEASQLVDALPEGPVKDSLKARLDQVVTSEVTVNDADSNGKADDVDAAEKAAEEAVKAAEDAGKAGADKKAEVETDGLVTPDEKAAVDGMNDTTTAKKEEASQLVDALPEGPVKDSLKARLDQVVTSEVTSEELIIPEVVHKEKEVNLTDNVTNLVEGSKLEEKKAIDIGLLENVLKEESKISTHNNKALPKTGANNNSLLSILGLSLISISSLLFGFFRKKEEK</sequence>
<dbReference type="PROSITE" id="PS51257">
    <property type="entry name" value="PROKAR_LIPOPROTEIN"/>
    <property type="match status" value="1"/>
</dbReference>
<feature type="compositionally biased region" description="Basic and acidic residues" evidence="5">
    <location>
        <begin position="1575"/>
        <end position="1595"/>
    </location>
</feature>
<dbReference type="SUPFAM" id="SSF49899">
    <property type="entry name" value="Concanavalin A-like lectins/glucanases"/>
    <property type="match status" value="1"/>
</dbReference>
<dbReference type="SUPFAM" id="SSF46997">
    <property type="entry name" value="Bacterial immunoglobulin/albumin-binding domains"/>
    <property type="match status" value="1"/>
</dbReference>
<dbReference type="InterPro" id="IPR056573">
    <property type="entry name" value="Lectin_L-type_dom"/>
</dbReference>
<feature type="compositionally biased region" description="Basic and acidic residues" evidence="5">
    <location>
        <begin position="1186"/>
        <end position="1203"/>
    </location>
</feature>
<dbReference type="RefSeq" id="WP_258863366.1">
    <property type="nucleotide sequence ID" value="NZ_UFYW01000001.1"/>
</dbReference>
<evidence type="ECO:0000256" key="6">
    <source>
        <dbReference type="SAM" id="Phobius"/>
    </source>
</evidence>
<keyword evidence="6" id="KW-0472">Membrane</keyword>
<feature type="compositionally biased region" description="Basic and acidic residues" evidence="5">
    <location>
        <begin position="1462"/>
        <end position="1497"/>
    </location>
</feature>
<feature type="region of interest" description="Disordered" evidence="5">
    <location>
        <begin position="792"/>
        <end position="814"/>
    </location>
</feature>
<feature type="region of interest" description="Disordered" evidence="5">
    <location>
        <begin position="139"/>
        <end position="170"/>
    </location>
</feature>
<feature type="compositionally biased region" description="Basic and acidic residues" evidence="5">
    <location>
        <begin position="151"/>
        <end position="168"/>
    </location>
</feature>
<dbReference type="Gene3D" id="2.60.120.200">
    <property type="match status" value="1"/>
</dbReference>
<keyword evidence="3" id="KW-0732">Signal</keyword>
<feature type="compositionally biased region" description="Basic and acidic residues" evidence="5">
    <location>
        <begin position="2148"/>
        <end position="2183"/>
    </location>
</feature>
<feature type="region of interest" description="Disordered" evidence="5">
    <location>
        <begin position="1360"/>
        <end position="1401"/>
    </location>
</feature>
<feature type="region of interest" description="Disordered" evidence="5">
    <location>
        <begin position="3340"/>
        <end position="3361"/>
    </location>
</feature>
<keyword evidence="4" id="KW-0572">Peptidoglycan-anchor</keyword>
<feature type="compositionally biased region" description="Basic and acidic residues" evidence="5">
    <location>
        <begin position="3618"/>
        <end position="3653"/>
    </location>
</feature>
<dbReference type="Pfam" id="PF00746">
    <property type="entry name" value="Gram_pos_anchor"/>
    <property type="match status" value="1"/>
</dbReference>
<evidence type="ECO:0000256" key="1">
    <source>
        <dbReference type="ARBA" id="ARBA00022512"/>
    </source>
</evidence>
<feature type="compositionally biased region" description="Basic and acidic residues" evidence="5">
    <location>
        <begin position="3046"/>
        <end position="3065"/>
    </location>
</feature>
<gene>
    <name evidence="8" type="primary">sraP</name>
    <name evidence="8" type="ORF">NCTC12360_02086</name>
</gene>
<evidence type="ECO:0000256" key="4">
    <source>
        <dbReference type="ARBA" id="ARBA00023088"/>
    </source>
</evidence>
<keyword evidence="2" id="KW-0964">Secreted</keyword>
<dbReference type="InterPro" id="IPR054725">
    <property type="entry name" value="Epr_GA-like"/>
</dbReference>
<feature type="region of interest" description="Disordered" evidence="5">
    <location>
        <begin position="1967"/>
        <end position="1989"/>
    </location>
</feature>
<feature type="region of interest" description="Disordered" evidence="5">
    <location>
        <begin position="1674"/>
        <end position="1695"/>
    </location>
</feature>
<feature type="region of interest" description="Disordered" evidence="5">
    <location>
        <begin position="2947"/>
        <end position="2969"/>
    </location>
</feature>
<feature type="transmembrane region" description="Helical" evidence="6">
    <location>
        <begin position="21"/>
        <end position="46"/>
    </location>
</feature>
<dbReference type="Proteomes" id="UP000254807">
    <property type="component" value="Unassembled WGS sequence"/>
</dbReference>
<feature type="region of interest" description="Disordered" evidence="5">
    <location>
        <begin position="1575"/>
        <end position="1597"/>
    </location>
</feature>
<feature type="compositionally biased region" description="Basic and acidic residues" evidence="5">
    <location>
        <begin position="2065"/>
        <end position="2085"/>
    </location>
</feature>
<feature type="region of interest" description="Disordered" evidence="5">
    <location>
        <begin position="2438"/>
        <end position="2479"/>
    </location>
</feature>
<feature type="compositionally biased region" description="Basic and acidic residues" evidence="5">
    <location>
        <begin position="2638"/>
        <end position="2673"/>
    </location>
</feature>
<feature type="compositionally biased region" description="Basic and acidic residues" evidence="5">
    <location>
        <begin position="792"/>
        <end position="811"/>
    </location>
</feature>
<feature type="compositionally biased region" description="Basic and acidic residues" evidence="5">
    <location>
        <begin position="2359"/>
        <end position="2379"/>
    </location>
</feature>
<dbReference type="PROSITE" id="PS50847">
    <property type="entry name" value="GRAM_POS_ANCHORING"/>
    <property type="match status" value="1"/>
</dbReference>
<dbReference type="Pfam" id="PF22775">
    <property type="entry name" value="GA_3"/>
    <property type="match status" value="32"/>
</dbReference>
<feature type="compositionally biased region" description="Basic and acidic residues" evidence="5">
    <location>
        <begin position="1674"/>
        <end position="1693"/>
    </location>
</feature>
<dbReference type="Pfam" id="PF18483">
    <property type="entry name" value="Lectin_L-type_dom"/>
    <property type="match status" value="1"/>
</dbReference>
<feature type="region of interest" description="Disordered" evidence="5">
    <location>
        <begin position="3614"/>
        <end position="3655"/>
    </location>
</feature>
<feature type="region of interest" description="Disordered" evidence="5">
    <location>
        <begin position="3124"/>
        <end position="3165"/>
    </location>
</feature>
<proteinExistence type="predicted"/>
<dbReference type="Gene3D" id="3.10.20.320">
    <property type="entry name" value="Putative peptidoglycan bound protein (lpxtg motif)"/>
    <property type="match status" value="1"/>
</dbReference>
<feature type="compositionally biased region" description="Basic and acidic residues" evidence="5">
    <location>
        <begin position="2947"/>
        <end position="2967"/>
    </location>
</feature>
<feature type="region of interest" description="Disordered" evidence="5">
    <location>
        <begin position="988"/>
        <end position="1009"/>
    </location>
</feature>
<feature type="compositionally biased region" description="Basic and acidic residues" evidence="5">
    <location>
        <begin position="1282"/>
        <end position="1301"/>
    </location>
</feature>
<feature type="region of interest" description="Disordered" evidence="5">
    <location>
        <begin position="1458"/>
        <end position="1499"/>
    </location>
</feature>
<keyword evidence="6" id="KW-1133">Transmembrane helix</keyword>
<evidence type="ECO:0000313" key="8">
    <source>
        <dbReference type="EMBL" id="STD83615.1"/>
    </source>
</evidence>